<proteinExistence type="predicted"/>
<dbReference type="FunCoup" id="A3LWC3">
    <property type="interactions" value="110"/>
</dbReference>
<comment type="subcellular location">
    <subcellularLocation>
        <location evidence="1">Mitochondrion</location>
    </subcellularLocation>
</comment>
<dbReference type="SMART" id="SM00916">
    <property type="entry name" value="L51_S25_CI-B8"/>
    <property type="match status" value="1"/>
</dbReference>
<keyword evidence="2" id="KW-0496">Mitochondrion</keyword>
<dbReference type="RefSeq" id="XP_001384973.2">
    <property type="nucleotide sequence ID" value="XM_001384936.1"/>
</dbReference>
<accession>A3LWC3</accession>
<dbReference type="InParanoid" id="A3LWC3"/>
<dbReference type="eggNOG" id="ENOG502S1AY">
    <property type="taxonomic scope" value="Eukaryota"/>
</dbReference>
<dbReference type="STRING" id="322104.A3LWC3"/>
<feature type="domain" description="Ribosomal protein/NADH dehydrogenase" evidence="3">
    <location>
        <begin position="54"/>
        <end position="136"/>
    </location>
</feature>
<dbReference type="EMBL" id="CP000499">
    <property type="protein sequence ID" value="ABN66944.2"/>
    <property type="molecule type" value="Genomic_DNA"/>
</dbReference>
<name>A3LWC3_PICST</name>
<sequence length="157" mass="17332">MAKSGSCAMFKGLPSSRILKQITRLNAIAGTSESAYKFDASKYTKIELFLQQKNIHGPAVGLKKFWRQNLPTLKFHNDDIQFSLTRIQAETAAEVAACPSKIVVHSVDPASKIEIDCKGKHSSVILNELVEATKATNVPIEEIPVLRPPQQKESWAT</sequence>
<protein>
    <recommendedName>
        <fullName evidence="3">Ribosomal protein/NADH dehydrogenase domain-containing protein</fullName>
    </recommendedName>
</protein>
<dbReference type="GeneID" id="4839619"/>
<dbReference type="Pfam" id="PF05047">
    <property type="entry name" value="L51_S25_CI-B8"/>
    <property type="match status" value="1"/>
</dbReference>
<dbReference type="Proteomes" id="UP000002258">
    <property type="component" value="Chromosome 5"/>
</dbReference>
<evidence type="ECO:0000259" key="3">
    <source>
        <dbReference type="SMART" id="SM00916"/>
    </source>
</evidence>
<dbReference type="GO" id="GO:0005739">
    <property type="term" value="C:mitochondrion"/>
    <property type="evidence" value="ECO:0007669"/>
    <property type="project" value="UniProtKB-SubCell"/>
</dbReference>
<keyword evidence="5" id="KW-1185">Reference proteome</keyword>
<dbReference type="InterPro" id="IPR007741">
    <property type="entry name" value="Ribosomal_mL43/mS25/NADH_DH"/>
</dbReference>
<dbReference type="HOGENOM" id="CLU_141769_0_0_1"/>
<evidence type="ECO:0000256" key="2">
    <source>
        <dbReference type="ARBA" id="ARBA00023128"/>
    </source>
</evidence>
<evidence type="ECO:0000256" key="1">
    <source>
        <dbReference type="ARBA" id="ARBA00004173"/>
    </source>
</evidence>
<dbReference type="OrthoDB" id="1696305at2759"/>
<dbReference type="OMA" id="CPSKIVV"/>
<gene>
    <name evidence="4" type="ORF">PICST_32421</name>
</gene>
<dbReference type="KEGG" id="pic:PICST_32421"/>
<evidence type="ECO:0000313" key="4">
    <source>
        <dbReference type="EMBL" id="ABN66944.2"/>
    </source>
</evidence>
<organism evidence="4 5">
    <name type="scientific">Scheffersomyces stipitis (strain ATCC 58785 / CBS 6054 / NBRC 10063 / NRRL Y-11545)</name>
    <name type="common">Yeast</name>
    <name type="synonym">Pichia stipitis</name>
    <dbReference type="NCBI Taxonomy" id="322104"/>
    <lineage>
        <taxon>Eukaryota</taxon>
        <taxon>Fungi</taxon>
        <taxon>Dikarya</taxon>
        <taxon>Ascomycota</taxon>
        <taxon>Saccharomycotina</taxon>
        <taxon>Pichiomycetes</taxon>
        <taxon>Debaryomycetaceae</taxon>
        <taxon>Scheffersomyces</taxon>
    </lineage>
</organism>
<reference evidence="4 5" key="1">
    <citation type="journal article" date="2007" name="Nat. Biotechnol.">
        <title>Genome sequence of the lignocellulose-bioconverting and xylose-fermenting yeast Pichia stipitis.</title>
        <authorList>
            <person name="Jeffries T.W."/>
            <person name="Grigoriev I.V."/>
            <person name="Grimwood J."/>
            <person name="Laplaza J.M."/>
            <person name="Aerts A."/>
            <person name="Salamov A."/>
            <person name="Schmutz J."/>
            <person name="Lindquist E."/>
            <person name="Dehal P."/>
            <person name="Shapiro H."/>
            <person name="Jin Y.S."/>
            <person name="Passoth V."/>
            <person name="Richardson P.M."/>
        </authorList>
    </citation>
    <scope>NUCLEOTIDE SEQUENCE [LARGE SCALE GENOMIC DNA]</scope>
    <source>
        <strain evidence="5">ATCC 58785 / CBS 6054 / NBRC 10063 / NRRL Y-11545</strain>
    </source>
</reference>
<evidence type="ECO:0000313" key="5">
    <source>
        <dbReference type="Proteomes" id="UP000002258"/>
    </source>
</evidence>
<dbReference type="AlphaFoldDB" id="A3LWC3"/>